<reference evidence="2 3" key="1">
    <citation type="submission" date="2015-11" db="EMBL/GenBank/DDBJ databases">
        <title>Expanding the genomic diversity of Burkholderia species for the development of highly accurate diagnostics.</title>
        <authorList>
            <person name="Sahl J."/>
            <person name="Keim P."/>
            <person name="Wagner D."/>
        </authorList>
    </citation>
    <scope>NUCLEOTIDE SEQUENCE [LARGE SCALE GENOMIC DNA]</scope>
    <source>
        <strain evidence="2 3">MSMB1137WGS</strain>
    </source>
</reference>
<dbReference type="RefSeq" id="WP_059931133.1">
    <property type="nucleotide sequence ID" value="NZ_LPDO01000098.1"/>
</dbReference>
<dbReference type="EMBL" id="LPDO01000098">
    <property type="protein sequence ID" value="KVT50212.1"/>
    <property type="molecule type" value="Genomic_DNA"/>
</dbReference>
<evidence type="ECO:0000313" key="3">
    <source>
        <dbReference type="Proteomes" id="UP000056732"/>
    </source>
</evidence>
<comment type="caution">
    <text evidence="2">The sequence shown here is derived from an EMBL/GenBank/DDBJ whole genome shotgun (WGS) entry which is preliminary data.</text>
</comment>
<feature type="compositionally biased region" description="Basic and acidic residues" evidence="1">
    <location>
        <begin position="53"/>
        <end position="62"/>
    </location>
</feature>
<protein>
    <submittedName>
        <fullName evidence="2">ATPase V</fullName>
    </submittedName>
</protein>
<accession>A0AAW3NA49</accession>
<proteinExistence type="predicted"/>
<feature type="region of interest" description="Disordered" evidence="1">
    <location>
        <begin position="51"/>
        <end position="70"/>
    </location>
</feature>
<name>A0AAW3NA49_9BURK</name>
<evidence type="ECO:0000256" key="1">
    <source>
        <dbReference type="SAM" id="MobiDB-lite"/>
    </source>
</evidence>
<sequence length="211" mass="23733">MHFSVMRDDGACLEVLADSRVIKASAVAELFDAIDLRQRLHAELEQAGVDRATSMEKARREGYAQGEQDAQRAVSERMQDAHRFLARAYTMLEARFAHFIVMAVTRIVASQPEPDKMQMVIQHAYTALGNEIIMRIVVHPENRDAAQVALERYRPEWKALLVEDVSVAYRSCRLESAIAVVEHDWEALIAGIERAAREIANDAVALTKESS</sequence>
<gene>
    <name evidence="2" type="ORF">WK53_11300</name>
</gene>
<organism evidence="2 3">
    <name type="scientific">Burkholderia ubonensis</name>
    <dbReference type="NCBI Taxonomy" id="101571"/>
    <lineage>
        <taxon>Bacteria</taxon>
        <taxon>Pseudomonadati</taxon>
        <taxon>Pseudomonadota</taxon>
        <taxon>Betaproteobacteria</taxon>
        <taxon>Burkholderiales</taxon>
        <taxon>Burkholderiaceae</taxon>
        <taxon>Burkholderia</taxon>
        <taxon>Burkholderia cepacia complex</taxon>
    </lineage>
</organism>
<evidence type="ECO:0000313" key="2">
    <source>
        <dbReference type="EMBL" id="KVT50212.1"/>
    </source>
</evidence>
<dbReference type="AlphaFoldDB" id="A0AAW3NA49"/>
<dbReference type="Proteomes" id="UP000056732">
    <property type="component" value="Unassembled WGS sequence"/>
</dbReference>